<evidence type="ECO:0000256" key="1">
    <source>
        <dbReference type="SAM" id="Phobius"/>
    </source>
</evidence>
<feature type="transmembrane region" description="Helical" evidence="1">
    <location>
        <begin position="7"/>
        <end position="24"/>
    </location>
</feature>
<feature type="transmembrane region" description="Helical" evidence="1">
    <location>
        <begin position="202"/>
        <end position="224"/>
    </location>
</feature>
<keyword evidence="1" id="KW-1133">Transmembrane helix</keyword>
<sequence>MGILEGLGIILIPIFVGYYFGNLFPRIGKYLGRLLTLILYILLFIMGFKLAQIDDLLIKIPQVGINTFVFVTVISAANILVLMVYDHLKGKNAHYHHVKASLGHLIWDITKLVSSVIIGIVIGGFCKYYNYEVDHDKLDLYSNIALLALIFIVGLQLGSAKYRLRDVFLNREALVISLLFTFSCLIGGVIVSFIIDMNLWKTLALSSGMGWYSLTSVVITKTYGALDGSLVFFVDMARELLALILVPILMKKYRCTAITFPGATSLDCSLPIIQKAGGTGVVGLAISFGFLVNLYVPVLLILFTSLS</sequence>
<name>A0A3A1Y259_9GAMM</name>
<feature type="transmembrane region" description="Helical" evidence="1">
    <location>
        <begin position="30"/>
        <end position="51"/>
    </location>
</feature>
<feature type="transmembrane region" description="Helical" evidence="1">
    <location>
        <begin position="173"/>
        <end position="195"/>
    </location>
</feature>
<reference evidence="2 3" key="1">
    <citation type="submission" date="2017-08" db="EMBL/GenBank/DDBJ databases">
        <title>Reclassification of Bisgaard taxon 37 and 44.</title>
        <authorList>
            <person name="Christensen H."/>
        </authorList>
    </citation>
    <scope>NUCLEOTIDE SEQUENCE [LARGE SCALE GENOMIC DNA]</scope>
    <source>
        <strain evidence="2 3">B96_4</strain>
    </source>
</reference>
<gene>
    <name evidence="2" type="ORF">CJP74_04585</name>
</gene>
<keyword evidence="1" id="KW-0472">Membrane</keyword>
<dbReference type="EMBL" id="NRJH01000037">
    <property type="protein sequence ID" value="RIY32412.1"/>
    <property type="molecule type" value="Genomic_DNA"/>
</dbReference>
<dbReference type="OrthoDB" id="5451742at2"/>
<dbReference type="PANTHER" id="PTHR35804">
    <property type="entry name" value="LYSINE EXPORTER LYSO"/>
    <property type="match status" value="1"/>
</dbReference>
<dbReference type="Proteomes" id="UP000266258">
    <property type="component" value="Unassembled WGS sequence"/>
</dbReference>
<dbReference type="InterPro" id="IPR005642">
    <property type="entry name" value="LysO"/>
</dbReference>
<feature type="transmembrane region" description="Helical" evidence="1">
    <location>
        <begin position="281"/>
        <end position="303"/>
    </location>
</feature>
<feature type="transmembrane region" description="Helical" evidence="1">
    <location>
        <begin position="63"/>
        <end position="85"/>
    </location>
</feature>
<accession>A0A3A1Y259</accession>
<dbReference type="Pfam" id="PF03956">
    <property type="entry name" value="Lys_export"/>
    <property type="match status" value="1"/>
</dbReference>
<keyword evidence="3" id="KW-1185">Reference proteome</keyword>
<dbReference type="GO" id="GO:0015661">
    <property type="term" value="F:L-lysine efflux transmembrane transporter activity"/>
    <property type="evidence" value="ECO:0007669"/>
    <property type="project" value="InterPro"/>
</dbReference>
<evidence type="ECO:0008006" key="4">
    <source>
        <dbReference type="Google" id="ProtNLM"/>
    </source>
</evidence>
<dbReference type="PANTHER" id="PTHR35804:SF1">
    <property type="entry name" value="LYSINE EXPORTER LYSO"/>
    <property type="match status" value="1"/>
</dbReference>
<feature type="transmembrane region" description="Helical" evidence="1">
    <location>
        <begin position="105"/>
        <end position="126"/>
    </location>
</feature>
<dbReference type="GO" id="GO:0005886">
    <property type="term" value="C:plasma membrane"/>
    <property type="evidence" value="ECO:0007669"/>
    <property type="project" value="TreeGrafter"/>
</dbReference>
<comment type="caution">
    <text evidence="2">The sequence shown here is derived from an EMBL/GenBank/DDBJ whole genome shotgun (WGS) entry which is preliminary data.</text>
</comment>
<keyword evidence="1" id="KW-0812">Transmembrane</keyword>
<evidence type="ECO:0000313" key="2">
    <source>
        <dbReference type="EMBL" id="RIY32412.1"/>
    </source>
</evidence>
<evidence type="ECO:0000313" key="3">
    <source>
        <dbReference type="Proteomes" id="UP000266258"/>
    </source>
</evidence>
<dbReference type="AlphaFoldDB" id="A0A3A1Y259"/>
<organism evidence="2 3">
    <name type="scientific">Psittacicella melopsittaci</name>
    <dbReference type="NCBI Taxonomy" id="2028576"/>
    <lineage>
        <taxon>Bacteria</taxon>
        <taxon>Pseudomonadati</taxon>
        <taxon>Pseudomonadota</taxon>
        <taxon>Gammaproteobacteria</taxon>
        <taxon>Pasteurellales</taxon>
        <taxon>Psittacicellaceae</taxon>
        <taxon>Psittacicella</taxon>
    </lineage>
</organism>
<proteinExistence type="predicted"/>
<protein>
    <recommendedName>
        <fullName evidence="4">Lysine exporter LysO family protein</fullName>
    </recommendedName>
</protein>
<feature type="transmembrane region" description="Helical" evidence="1">
    <location>
        <begin position="138"/>
        <end position="158"/>
    </location>
</feature>